<dbReference type="CDD" id="cd00885">
    <property type="entry name" value="cinA"/>
    <property type="match status" value="1"/>
</dbReference>
<dbReference type="Gene3D" id="3.40.980.10">
    <property type="entry name" value="MoaB/Mog-like domain"/>
    <property type="match status" value="1"/>
</dbReference>
<dbReference type="Gene3D" id="3.30.70.2860">
    <property type="match status" value="1"/>
</dbReference>
<dbReference type="InterPro" id="IPR001453">
    <property type="entry name" value="MoaB/Mog_dom"/>
</dbReference>
<dbReference type="InterPro" id="IPR050101">
    <property type="entry name" value="CinA"/>
</dbReference>
<proteinExistence type="predicted"/>
<dbReference type="AlphaFoldDB" id="A0A7G7VLL9"/>
<dbReference type="Proteomes" id="UP000515480">
    <property type="component" value="Chromosome"/>
</dbReference>
<gene>
    <name evidence="2" type="ORF">H1B31_03500</name>
</gene>
<sequence length="262" mass="28109">MVVEIISVGTELLMGSIVNTNAQYIARHLAHMGLDAYYQTVVGDNPERLRAALDIAYTRADCVITTGGLGPTKDDLTKEMLISYFGAAPVEDAEALRRLEARAAKRGIALTESMRKQATVPSGAIVLQNDHGTAPGVIIEKDGRACIMLPGPPKEMKPMFETACDVFLRGKSDKVFVSMNIKLYSMAEKGLPVGESPVADRLGALVDGENPSVATYAKEDGCLVRVTAAAPTREEARTLLAPTLAAAREAIGEEYIRSVEED</sequence>
<reference evidence="2 3" key="1">
    <citation type="submission" date="2020-07" db="EMBL/GenBank/DDBJ databases">
        <title>Complete genome and description of Selenomonas timonensis sp. nov., a new bacterium isolated from a gingivitis subject.</title>
        <authorList>
            <person name="Antezack A."/>
        </authorList>
    </citation>
    <scope>NUCLEOTIDE SEQUENCE [LARGE SCALE GENOMIC DNA]</scope>
    <source>
        <strain evidence="2 3">Marseille-Q3039</strain>
    </source>
</reference>
<accession>A0A7G7VLL9</accession>
<evidence type="ECO:0000313" key="2">
    <source>
        <dbReference type="EMBL" id="QNH55012.1"/>
    </source>
</evidence>
<keyword evidence="3" id="KW-1185">Reference proteome</keyword>
<dbReference type="KEGG" id="stim:H1B31_03500"/>
<dbReference type="RefSeq" id="WP_185980915.1">
    <property type="nucleotide sequence ID" value="NZ_CP060204.1"/>
</dbReference>
<dbReference type="InterPro" id="IPR036425">
    <property type="entry name" value="MoaB/Mog-like_dom_sf"/>
</dbReference>
<feature type="domain" description="MoaB/Mog" evidence="1">
    <location>
        <begin position="4"/>
        <end position="170"/>
    </location>
</feature>
<organism evidence="2 3">
    <name type="scientific">Selenomonas timonae</name>
    <dbReference type="NCBI Taxonomy" id="2754044"/>
    <lineage>
        <taxon>Bacteria</taxon>
        <taxon>Bacillati</taxon>
        <taxon>Bacillota</taxon>
        <taxon>Negativicutes</taxon>
        <taxon>Selenomonadales</taxon>
        <taxon>Selenomonadaceae</taxon>
        <taxon>Selenomonas</taxon>
    </lineage>
</organism>
<dbReference type="EMBL" id="CP060204">
    <property type="protein sequence ID" value="QNH55012.1"/>
    <property type="molecule type" value="Genomic_DNA"/>
</dbReference>
<dbReference type="Pfam" id="PF18146">
    <property type="entry name" value="CinA_KH"/>
    <property type="match status" value="1"/>
</dbReference>
<evidence type="ECO:0000313" key="3">
    <source>
        <dbReference type="Proteomes" id="UP000515480"/>
    </source>
</evidence>
<protein>
    <submittedName>
        <fullName evidence="2">Damage-inducible protein CinA</fullName>
    </submittedName>
</protein>
<dbReference type="SMART" id="SM00852">
    <property type="entry name" value="MoCF_biosynth"/>
    <property type="match status" value="1"/>
</dbReference>
<dbReference type="SUPFAM" id="SSF53218">
    <property type="entry name" value="Molybdenum cofactor biosynthesis proteins"/>
    <property type="match status" value="1"/>
</dbReference>
<dbReference type="InterPro" id="IPR041424">
    <property type="entry name" value="CinA_KH"/>
</dbReference>
<evidence type="ECO:0000259" key="1">
    <source>
        <dbReference type="SMART" id="SM00852"/>
    </source>
</evidence>
<dbReference type="Pfam" id="PF00994">
    <property type="entry name" value="MoCF_biosynth"/>
    <property type="match status" value="1"/>
</dbReference>
<dbReference type="NCBIfam" id="TIGR00177">
    <property type="entry name" value="molyb_syn"/>
    <property type="match status" value="1"/>
</dbReference>
<dbReference type="PANTHER" id="PTHR13939:SF0">
    <property type="entry name" value="NMN AMIDOHYDROLASE-LIKE PROTEIN YFAY"/>
    <property type="match status" value="1"/>
</dbReference>
<dbReference type="PANTHER" id="PTHR13939">
    <property type="entry name" value="NICOTINAMIDE-NUCLEOTIDE AMIDOHYDROLASE PNCC"/>
    <property type="match status" value="1"/>
</dbReference>
<name>A0A7G7VLL9_9FIRM</name>